<accession>A0ABS9DA95</accession>
<dbReference type="SUPFAM" id="SSF53474">
    <property type="entry name" value="alpha/beta-Hydrolases"/>
    <property type="match status" value="1"/>
</dbReference>
<feature type="domain" description="Serine aminopeptidase S33" evidence="1">
    <location>
        <begin position="61"/>
        <end position="314"/>
    </location>
</feature>
<dbReference type="Gene3D" id="3.40.50.1820">
    <property type="entry name" value="alpha/beta hydrolase"/>
    <property type="match status" value="1"/>
</dbReference>
<dbReference type="InterPro" id="IPR051044">
    <property type="entry name" value="MAG_DAG_Lipase"/>
</dbReference>
<reference evidence="2 3" key="1">
    <citation type="submission" date="2022-01" db="EMBL/GenBank/DDBJ databases">
        <title>Paraglaciecola sp. G1-23.</title>
        <authorList>
            <person name="Jin M.S."/>
            <person name="Han D.M."/>
            <person name="Kim H.M."/>
            <person name="Jeon C.O."/>
        </authorList>
    </citation>
    <scope>NUCLEOTIDE SEQUENCE [LARGE SCALE GENOMIC DNA]</scope>
    <source>
        <strain evidence="2 3">G1-23</strain>
    </source>
</reference>
<keyword evidence="2" id="KW-0378">Hydrolase</keyword>
<evidence type="ECO:0000313" key="3">
    <source>
        <dbReference type="Proteomes" id="UP001521137"/>
    </source>
</evidence>
<dbReference type="PANTHER" id="PTHR11614">
    <property type="entry name" value="PHOSPHOLIPASE-RELATED"/>
    <property type="match status" value="1"/>
</dbReference>
<sequence>MDNLQNDYTNIISFTSEKELAEIYQTKIQPFWLQQVVQGTFEGVEEVSIAYAYVLHPKSVGELVISSGRIETLLKYKELIYDLYQQGYSVFIHDHRGQGLSGRMTENLHMGYVKSFDDYVTDFKLFMQQIVQPNCQHKANLLCHSMGGTIGFLTILKYPDLFNKVIFSAPMFGILPALPNWLAKFLLNTHSKITKGLNKQYDYFWGQSDYENTAFAQNNLTHNQVRYQLFRDEYERAVETKLGGVTGHWLQAAVEAMDKIKLQACEFPIPALVLQAGGDTVVDNKRQSQVVALMPNTELFVVEGAKHELLEESDEYRTPVLQKILSFISSENNS</sequence>
<dbReference type="Pfam" id="PF12146">
    <property type="entry name" value="Hydrolase_4"/>
    <property type="match status" value="1"/>
</dbReference>
<protein>
    <submittedName>
        <fullName evidence="2">Alpha/beta fold hydrolase</fullName>
    </submittedName>
</protein>
<dbReference type="RefSeq" id="WP_235313425.1">
    <property type="nucleotide sequence ID" value="NZ_JAKGAS010000008.1"/>
</dbReference>
<dbReference type="InterPro" id="IPR022742">
    <property type="entry name" value="Hydrolase_4"/>
</dbReference>
<evidence type="ECO:0000259" key="1">
    <source>
        <dbReference type="Pfam" id="PF12146"/>
    </source>
</evidence>
<comment type="caution">
    <text evidence="2">The sequence shown here is derived from an EMBL/GenBank/DDBJ whole genome shotgun (WGS) entry which is preliminary data.</text>
</comment>
<organism evidence="2 3">
    <name type="scientific">Paraglaciecola algarum</name>
    <dbReference type="NCBI Taxonomy" id="3050085"/>
    <lineage>
        <taxon>Bacteria</taxon>
        <taxon>Pseudomonadati</taxon>
        <taxon>Pseudomonadota</taxon>
        <taxon>Gammaproteobacteria</taxon>
        <taxon>Alteromonadales</taxon>
        <taxon>Alteromonadaceae</taxon>
        <taxon>Paraglaciecola</taxon>
    </lineage>
</organism>
<dbReference type="EMBL" id="JAKGAS010000008">
    <property type="protein sequence ID" value="MCF2949322.1"/>
    <property type="molecule type" value="Genomic_DNA"/>
</dbReference>
<dbReference type="Proteomes" id="UP001521137">
    <property type="component" value="Unassembled WGS sequence"/>
</dbReference>
<gene>
    <name evidence="2" type="ORF">L0668_14480</name>
</gene>
<keyword evidence="3" id="KW-1185">Reference proteome</keyword>
<dbReference type="InterPro" id="IPR029058">
    <property type="entry name" value="AB_hydrolase_fold"/>
</dbReference>
<evidence type="ECO:0000313" key="2">
    <source>
        <dbReference type="EMBL" id="MCF2949322.1"/>
    </source>
</evidence>
<proteinExistence type="predicted"/>
<dbReference type="GO" id="GO:0016787">
    <property type="term" value="F:hydrolase activity"/>
    <property type="evidence" value="ECO:0007669"/>
    <property type="project" value="UniProtKB-KW"/>
</dbReference>
<name>A0ABS9DA95_9ALTE</name>